<dbReference type="EMBL" id="BAABDE010000028">
    <property type="protein sequence ID" value="GAA3827793.1"/>
    <property type="molecule type" value="Genomic_DNA"/>
</dbReference>
<evidence type="ECO:0000256" key="2">
    <source>
        <dbReference type="ARBA" id="ARBA00023125"/>
    </source>
</evidence>
<feature type="region of interest" description="Disordered" evidence="5">
    <location>
        <begin position="208"/>
        <end position="249"/>
    </location>
</feature>
<dbReference type="InterPro" id="IPR009057">
    <property type="entry name" value="Homeodomain-like_sf"/>
</dbReference>
<name>A0ABP7IW81_9ACTN</name>
<dbReference type="SUPFAM" id="SSF46689">
    <property type="entry name" value="Homeodomain-like"/>
    <property type="match status" value="1"/>
</dbReference>
<proteinExistence type="predicted"/>
<keyword evidence="2 4" id="KW-0238">DNA-binding</keyword>
<dbReference type="InterPro" id="IPR049445">
    <property type="entry name" value="TetR_SbtR-like_C"/>
</dbReference>
<accession>A0ABP7IW81</accession>
<feature type="compositionally biased region" description="Basic and acidic residues" evidence="5">
    <location>
        <begin position="214"/>
        <end position="249"/>
    </location>
</feature>
<dbReference type="Proteomes" id="UP001501009">
    <property type="component" value="Unassembled WGS sequence"/>
</dbReference>
<feature type="DNA-binding region" description="H-T-H motif" evidence="4">
    <location>
        <begin position="34"/>
        <end position="53"/>
    </location>
</feature>
<evidence type="ECO:0000256" key="3">
    <source>
        <dbReference type="ARBA" id="ARBA00023163"/>
    </source>
</evidence>
<evidence type="ECO:0000313" key="8">
    <source>
        <dbReference type="Proteomes" id="UP001501009"/>
    </source>
</evidence>
<keyword evidence="3" id="KW-0804">Transcription</keyword>
<dbReference type="PRINTS" id="PR00455">
    <property type="entry name" value="HTHTETR"/>
</dbReference>
<reference evidence="8" key="1">
    <citation type="journal article" date="2019" name="Int. J. Syst. Evol. Microbiol.">
        <title>The Global Catalogue of Microorganisms (GCM) 10K type strain sequencing project: providing services to taxonomists for standard genome sequencing and annotation.</title>
        <authorList>
            <consortium name="The Broad Institute Genomics Platform"/>
            <consortium name="The Broad Institute Genome Sequencing Center for Infectious Disease"/>
            <person name="Wu L."/>
            <person name="Ma J."/>
        </authorList>
    </citation>
    <scope>NUCLEOTIDE SEQUENCE [LARGE SCALE GENOMIC DNA]</scope>
    <source>
        <strain evidence="8">JCM 17138</strain>
    </source>
</reference>
<dbReference type="Pfam" id="PF21597">
    <property type="entry name" value="TetR_C_43"/>
    <property type="match status" value="1"/>
</dbReference>
<evidence type="ECO:0000256" key="4">
    <source>
        <dbReference type="PROSITE-ProRule" id="PRU00335"/>
    </source>
</evidence>
<organism evidence="7 8">
    <name type="scientific">Streptomyces coacervatus</name>
    <dbReference type="NCBI Taxonomy" id="647381"/>
    <lineage>
        <taxon>Bacteria</taxon>
        <taxon>Bacillati</taxon>
        <taxon>Actinomycetota</taxon>
        <taxon>Actinomycetes</taxon>
        <taxon>Kitasatosporales</taxon>
        <taxon>Streptomycetaceae</taxon>
        <taxon>Streptomyces</taxon>
    </lineage>
</organism>
<evidence type="ECO:0000259" key="6">
    <source>
        <dbReference type="PROSITE" id="PS50977"/>
    </source>
</evidence>
<protein>
    <submittedName>
        <fullName evidence="7">TetR/AcrR family transcriptional regulator</fullName>
    </submittedName>
</protein>
<dbReference type="Gene3D" id="1.10.357.10">
    <property type="entry name" value="Tetracycline Repressor, domain 2"/>
    <property type="match status" value="1"/>
</dbReference>
<keyword evidence="1" id="KW-0805">Transcription regulation</keyword>
<evidence type="ECO:0000313" key="7">
    <source>
        <dbReference type="EMBL" id="GAA3827793.1"/>
    </source>
</evidence>
<comment type="caution">
    <text evidence="7">The sequence shown here is derived from an EMBL/GenBank/DDBJ whole genome shotgun (WGS) entry which is preliminary data.</text>
</comment>
<evidence type="ECO:0000256" key="5">
    <source>
        <dbReference type="SAM" id="MobiDB-lite"/>
    </source>
</evidence>
<dbReference type="SUPFAM" id="SSF48498">
    <property type="entry name" value="Tetracyclin repressor-like, C-terminal domain"/>
    <property type="match status" value="1"/>
</dbReference>
<sequence>MGPGPGRRREARRNDTRLLSAARDAFAELGWKASVSDIARRADVGMGTVYRRYTCKEELAQHTCLSAVDHLTDAAHTAAGEAPDGWQALVQFMSRALTTPTGSLLPRLGGRLPATDDMEAAVVRLQEALEAIVERAQDEGALRADVVSADVLLLLVHLKVLLPATATRAWQLRLRYLDVVLEGLRHRPPHDLDGPPPNWQELHKFWHAGPAGSHDADTRGAVEDSRGGRANEAGRRGTECADSLPERRK</sequence>
<gene>
    <name evidence="7" type="ORF">GCM10022403_071240</name>
</gene>
<dbReference type="PANTHER" id="PTHR30055">
    <property type="entry name" value="HTH-TYPE TRANSCRIPTIONAL REGULATOR RUTR"/>
    <property type="match status" value="1"/>
</dbReference>
<dbReference type="InterPro" id="IPR001647">
    <property type="entry name" value="HTH_TetR"/>
</dbReference>
<dbReference type="PROSITE" id="PS50977">
    <property type="entry name" value="HTH_TETR_2"/>
    <property type="match status" value="1"/>
</dbReference>
<dbReference type="PANTHER" id="PTHR30055:SF234">
    <property type="entry name" value="HTH-TYPE TRANSCRIPTIONAL REGULATOR BETI"/>
    <property type="match status" value="1"/>
</dbReference>
<dbReference type="InterPro" id="IPR036271">
    <property type="entry name" value="Tet_transcr_reg_TetR-rel_C_sf"/>
</dbReference>
<evidence type="ECO:0000256" key="1">
    <source>
        <dbReference type="ARBA" id="ARBA00023015"/>
    </source>
</evidence>
<dbReference type="InterPro" id="IPR050109">
    <property type="entry name" value="HTH-type_TetR-like_transc_reg"/>
</dbReference>
<feature type="domain" description="HTH tetR-type" evidence="6">
    <location>
        <begin position="12"/>
        <end position="71"/>
    </location>
</feature>
<keyword evidence="8" id="KW-1185">Reference proteome</keyword>
<dbReference type="Pfam" id="PF00440">
    <property type="entry name" value="TetR_N"/>
    <property type="match status" value="1"/>
</dbReference>